<feature type="domain" description="HNH nuclease" evidence="1">
    <location>
        <begin position="267"/>
        <end position="319"/>
    </location>
</feature>
<dbReference type="CDD" id="cd00085">
    <property type="entry name" value="HNHc"/>
    <property type="match status" value="1"/>
</dbReference>
<keyword evidence="3" id="KW-1185">Reference proteome</keyword>
<proteinExistence type="predicted"/>
<gene>
    <name evidence="2" type="ORF">M5J20_08230</name>
</gene>
<dbReference type="Pfam" id="PF01844">
    <property type="entry name" value="HNH"/>
    <property type="match status" value="1"/>
</dbReference>
<sequence>MSTAATVAQAMSTDAMEFVASFDRALFADACVNPARINEWARLNEAYFGACAAPRQQERCVRLAREGGFSVDQLLAVERRLAKLPKAQRTMRARMELLEKLVAAAPRSYDAFSQLVTEFVPVEEKECAGDLRFSRPNGRFGGMHASGPRRDFADLEAKLRSMTNPELPEGPQMYEALFTLLRGEGGGVPTAAPRPVVAVPLPDGVRIESLEGDDVELGLSDGTTMTGAEYLATGLGLAGGADVELALVHPTVGPVKSYRLSRFANDEQRLLASLRNLVCAWPGCKRAADFSQVHHVRAWSRGGETNIDNLVMLCPFHNAVNDDDAQRRKWGRIELVDGRAMWISPYGRRDVNTFHPYGVMERLFPDPPPAGPD</sequence>
<keyword evidence="2" id="KW-0378">Hydrolase</keyword>
<dbReference type="RefSeq" id="WP_253578404.1">
    <property type="nucleotide sequence ID" value="NZ_JAMFTQ010000010.1"/>
</dbReference>
<dbReference type="SMART" id="SM00507">
    <property type="entry name" value="HNHc"/>
    <property type="match status" value="1"/>
</dbReference>
<name>A0ABT1G2C9_9CORY</name>
<organism evidence="2 3">
    <name type="scientific">Corynebacterium stercoris</name>
    <dbReference type="NCBI Taxonomy" id="2943490"/>
    <lineage>
        <taxon>Bacteria</taxon>
        <taxon>Bacillati</taxon>
        <taxon>Actinomycetota</taxon>
        <taxon>Actinomycetes</taxon>
        <taxon>Mycobacteriales</taxon>
        <taxon>Corynebacteriaceae</taxon>
        <taxon>Corynebacterium</taxon>
    </lineage>
</organism>
<evidence type="ECO:0000259" key="1">
    <source>
        <dbReference type="SMART" id="SM00507"/>
    </source>
</evidence>
<keyword evidence="2" id="KW-0255">Endonuclease</keyword>
<evidence type="ECO:0000313" key="3">
    <source>
        <dbReference type="Proteomes" id="UP001204000"/>
    </source>
</evidence>
<dbReference type="InterPro" id="IPR003615">
    <property type="entry name" value="HNH_nuc"/>
</dbReference>
<keyword evidence="2" id="KW-0540">Nuclease</keyword>
<comment type="caution">
    <text evidence="2">The sequence shown here is derived from an EMBL/GenBank/DDBJ whole genome shotgun (WGS) entry which is preliminary data.</text>
</comment>
<dbReference type="EMBL" id="JAMFTQ010000010">
    <property type="protein sequence ID" value="MCP1388174.1"/>
    <property type="molecule type" value="Genomic_DNA"/>
</dbReference>
<dbReference type="Gene3D" id="1.10.30.50">
    <property type="match status" value="1"/>
</dbReference>
<dbReference type="Proteomes" id="UP001204000">
    <property type="component" value="Unassembled WGS sequence"/>
</dbReference>
<dbReference type="GO" id="GO:0004519">
    <property type="term" value="F:endonuclease activity"/>
    <property type="evidence" value="ECO:0007669"/>
    <property type="project" value="UniProtKB-KW"/>
</dbReference>
<dbReference type="InterPro" id="IPR002711">
    <property type="entry name" value="HNH"/>
</dbReference>
<protein>
    <submittedName>
        <fullName evidence="2">HNH endonuclease</fullName>
    </submittedName>
</protein>
<reference evidence="2" key="1">
    <citation type="submission" date="2022-05" db="EMBL/GenBank/DDBJ databases">
        <title>Corynebacterium sp. TA-R-1 sp. nov., isolated from human feces.</title>
        <authorList>
            <person name="Shamsuzzaman M."/>
            <person name="Dahal R.H."/>
        </authorList>
    </citation>
    <scope>NUCLEOTIDE SEQUENCE</scope>
    <source>
        <strain evidence="2">TA-R-1</strain>
    </source>
</reference>
<evidence type="ECO:0000313" key="2">
    <source>
        <dbReference type="EMBL" id="MCP1388174.1"/>
    </source>
</evidence>
<accession>A0ABT1G2C9</accession>